<dbReference type="InterPro" id="IPR040145">
    <property type="entry name" value="ITM2"/>
</dbReference>
<dbReference type="GO" id="GO:0001540">
    <property type="term" value="F:amyloid-beta binding"/>
    <property type="evidence" value="ECO:0007669"/>
    <property type="project" value="TreeGrafter"/>
</dbReference>
<dbReference type="GO" id="GO:0005794">
    <property type="term" value="C:Golgi apparatus"/>
    <property type="evidence" value="ECO:0007669"/>
    <property type="project" value="TreeGrafter"/>
</dbReference>
<keyword evidence="7" id="KW-1015">Disulfide bond</keyword>
<comment type="similarity">
    <text evidence="2 9">Belongs to the ITM2 family.</text>
</comment>
<keyword evidence="3 9" id="KW-0812">Transmembrane</keyword>
<gene>
    <name evidence="11" type="ORF">JTE90_016026</name>
</gene>
<dbReference type="EMBL" id="JAFNEN010000030">
    <property type="protein sequence ID" value="KAG8199202.1"/>
    <property type="molecule type" value="Genomic_DNA"/>
</dbReference>
<evidence type="ECO:0000256" key="6">
    <source>
        <dbReference type="ARBA" id="ARBA00023136"/>
    </source>
</evidence>
<keyword evidence="6 9" id="KW-0472">Membrane</keyword>
<dbReference type="GO" id="GO:0005886">
    <property type="term" value="C:plasma membrane"/>
    <property type="evidence" value="ECO:0007669"/>
    <property type="project" value="UniProtKB-UniRule"/>
</dbReference>
<comment type="caution">
    <text evidence="11">The sequence shown here is derived from an EMBL/GenBank/DDBJ whole genome shotgun (WGS) entry which is preliminary data.</text>
</comment>
<comment type="subcellular location">
    <subcellularLocation>
        <location evidence="1 9">Membrane</location>
        <topology evidence="1 9">Single-pass type II membrane protein</topology>
    </subcellularLocation>
</comment>
<evidence type="ECO:0000313" key="12">
    <source>
        <dbReference type="Proteomes" id="UP000827092"/>
    </source>
</evidence>
<evidence type="ECO:0000256" key="9">
    <source>
        <dbReference type="RuleBase" id="RU367061"/>
    </source>
</evidence>
<accession>A0AAV6VTW4</accession>
<evidence type="ECO:0000256" key="1">
    <source>
        <dbReference type="ARBA" id="ARBA00004606"/>
    </source>
</evidence>
<keyword evidence="8" id="KW-0325">Glycoprotein</keyword>
<proteinExistence type="inferred from homology"/>
<feature type="domain" description="BRICHOS" evidence="10">
    <location>
        <begin position="159"/>
        <end position="254"/>
    </location>
</feature>
<protein>
    <recommendedName>
        <fullName evidence="9">Integral membrane protein 2</fullName>
    </recommendedName>
</protein>
<evidence type="ECO:0000256" key="8">
    <source>
        <dbReference type="ARBA" id="ARBA00023180"/>
    </source>
</evidence>
<dbReference type="PROSITE" id="PS50869">
    <property type="entry name" value="BRICHOS"/>
    <property type="match status" value="1"/>
</dbReference>
<dbReference type="AlphaFoldDB" id="A0AAV6VTW4"/>
<dbReference type="PANTHER" id="PTHR10962">
    <property type="entry name" value="INTEGRAL TRANSMEMBRANE PROTEIN 2"/>
    <property type="match status" value="1"/>
</dbReference>
<feature type="transmembrane region" description="Helical" evidence="9">
    <location>
        <begin position="52"/>
        <end position="76"/>
    </location>
</feature>
<dbReference type="GO" id="GO:0042985">
    <property type="term" value="P:negative regulation of amyloid precursor protein biosynthetic process"/>
    <property type="evidence" value="ECO:0007669"/>
    <property type="project" value="TreeGrafter"/>
</dbReference>
<dbReference type="InterPro" id="IPR007084">
    <property type="entry name" value="BRICHOS_dom"/>
</dbReference>
<evidence type="ECO:0000313" key="11">
    <source>
        <dbReference type="EMBL" id="KAG8199202.1"/>
    </source>
</evidence>
<evidence type="ECO:0000256" key="7">
    <source>
        <dbReference type="ARBA" id="ARBA00023157"/>
    </source>
</evidence>
<keyword evidence="9" id="KW-1003">Cell membrane</keyword>
<evidence type="ECO:0000259" key="10">
    <source>
        <dbReference type="PROSITE" id="PS50869"/>
    </source>
</evidence>
<evidence type="ECO:0000256" key="3">
    <source>
        <dbReference type="ARBA" id="ARBA00022692"/>
    </source>
</evidence>
<name>A0AAV6VTW4_9ARAC</name>
<keyword evidence="5 9" id="KW-1133">Transmembrane helix</keyword>
<dbReference type="Pfam" id="PF04089">
    <property type="entry name" value="BRICHOS"/>
    <property type="match status" value="1"/>
</dbReference>
<sequence length="303" mass="34303">MTIAQQFLGKKGCKQQEEPLVPAEKVPTVKDAEEGRPVVVTMHAHVRRVSSLTTVCVFATALLVLTTGIIGGMYLYRHFAHYKVGKGANLRHFRGWCSIPYLPDIQGEPPRQAIALGLTHRTAATEASEMKTPKVNFFEEEVDIDIKFEQYERIEVPSFEHGRRAQFVHDFVANKTGIVDFENKRCFVMVLNRNFVFSPRVLYEQIAKMRAGYYDADTQTVRHTMQVITPPVIDLRNVGTFIARDCAQTPIYMLEKATSPIYKRSLDSESKNLFVEFAGNKVNEYKIININDATPGENPVEAS</sequence>
<dbReference type="PANTHER" id="PTHR10962:SF1">
    <property type="entry name" value="INTEGRAL MEMBRANE PROTEIN 2"/>
    <property type="match status" value="1"/>
</dbReference>
<dbReference type="Proteomes" id="UP000827092">
    <property type="component" value="Unassembled WGS sequence"/>
</dbReference>
<dbReference type="GO" id="GO:0070062">
    <property type="term" value="C:extracellular exosome"/>
    <property type="evidence" value="ECO:0007669"/>
    <property type="project" value="TreeGrafter"/>
</dbReference>
<organism evidence="11 12">
    <name type="scientific">Oedothorax gibbosus</name>
    <dbReference type="NCBI Taxonomy" id="931172"/>
    <lineage>
        <taxon>Eukaryota</taxon>
        <taxon>Metazoa</taxon>
        <taxon>Ecdysozoa</taxon>
        <taxon>Arthropoda</taxon>
        <taxon>Chelicerata</taxon>
        <taxon>Arachnida</taxon>
        <taxon>Araneae</taxon>
        <taxon>Araneomorphae</taxon>
        <taxon>Entelegynae</taxon>
        <taxon>Araneoidea</taxon>
        <taxon>Linyphiidae</taxon>
        <taxon>Erigoninae</taxon>
        <taxon>Oedothorax</taxon>
    </lineage>
</organism>
<dbReference type="SMART" id="SM01039">
    <property type="entry name" value="BRICHOS"/>
    <property type="match status" value="1"/>
</dbReference>
<evidence type="ECO:0000256" key="4">
    <source>
        <dbReference type="ARBA" id="ARBA00022968"/>
    </source>
</evidence>
<keyword evidence="12" id="KW-1185">Reference proteome</keyword>
<evidence type="ECO:0000256" key="5">
    <source>
        <dbReference type="ARBA" id="ARBA00022989"/>
    </source>
</evidence>
<keyword evidence="4 9" id="KW-0735">Signal-anchor</keyword>
<reference evidence="11 12" key="1">
    <citation type="journal article" date="2022" name="Nat. Ecol. Evol.">
        <title>A masculinizing supergene underlies an exaggerated male reproductive morph in a spider.</title>
        <authorList>
            <person name="Hendrickx F."/>
            <person name="De Corte Z."/>
            <person name="Sonet G."/>
            <person name="Van Belleghem S.M."/>
            <person name="Kostlbacher S."/>
            <person name="Vangestel C."/>
        </authorList>
    </citation>
    <scope>NUCLEOTIDE SEQUENCE [LARGE SCALE GENOMIC DNA]</scope>
    <source>
        <strain evidence="11">W744_W776</strain>
    </source>
</reference>
<evidence type="ECO:0000256" key="2">
    <source>
        <dbReference type="ARBA" id="ARBA00006794"/>
    </source>
</evidence>